<dbReference type="PATRIC" id="fig|818.23.peg.1476"/>
<evidence type="ECO:0000256" key="1">
    <source>
        <dbReference type="ARBA" id="ARBA00004442"/>
    </source>
</evidence>
<dbReference type="PROSITE" id="PS51257">
    <property type="entry name" value="PROKAR_LIPOPROTEIN"/>
    <property type="match status" value="1"/>
</dbReference>
<evidence type="ECO:0000313" key="11">
    <source>
        <dbReference type="EMBL" id="KAB4474556.1"/>
    </source>
</evidence>
<dbReference type="AlphaFoldDB" id="A0A0P0EY46"/>
<dbReference type="RefSeq" id="WP_011107894.1">
    <property type="nucleotide sequence ID" value="NZ_CABJDH010000014.1"/>
</dbReference>
<dbReference type="Gene3D" id="1.25.40.390">
    <property type="match status" value="1"/>
</dbReference>
<dbReference type="InterPro" id="IPR033985">
    <property type="entry name" value="SusD-like_N"/>
</dbReference>
<dbReference type="GO" id="GO:0009279">
    <property type="term" value="C:cell outer membrane"/>
    <property type="evidence" value="ECO:0007669"/>
    <property type="project" value="UniProtKB-SubCell"/>
</dbReference>
<dbReference type="Proteomes" id="UP000440614">
    <property type="component" value="Unassembled WGS sequence"/>
</dbReference>
<comment type="subcellular location">
    <subcellularLocation>
        <location evidence="1">Cell outer membrane</location>
    </subcellularLocation>
</comment>
<dbReference type="Proteomes" id="UP000436858">
    <property type="component" value="Unassembled WGS sequence"/>
</dbReference>
<evidence type="ECO:0000259" key="6">
    <source>
        <dbReference type="Pfam" id="PF07980"/>
    </source>
</evidence>
<reference evidence="16 17" key="3">
    <citation type="journal article" date="2019" name="Nat. Med.">
        <title>A library of human gut bacterial isolates paired with longitudinal multiomics data enables mechanistic microbiome research.</title>
        <authorList>
            <person name="Poyet M."/>
            <person name="Groussin M."/>
            <person name="Gibbons S.M."/>
            <person name="Avila-Pacheco J."/>
            <person name="Jiang X."/>
            <person name="Kearney S.M."/>
            <person name="Perrotta A.R."/>
            <person name="Berdy B."/>
            <person name="Zhao S."/>
            <person name="Lieberman T.D."/>
            <person name="Swanson P.K."/>
            <person name="Smith M."/>
            <person name="Roesemann S."/>
            <person name="Alexander J.E."/>
            <person name="Rich S.A."/>
            <person name="Livny J."/>
            <person name="Vlamakis H."/>
            <person name="Clish C."/>
            <person name="Bullock K."/>
            <person name="Deik A."/>
            <person name="Scott J."/>
            <person name="Pierce K.A."/>
            <person name="Xavier R.J."/>
            <person name="Alm E.J."/>
        </authorList>
    </citation>
    <scope>NUCLEOTIDE SEQUENCE [LARGE SCALE GENOMIC DNA]</scope>
    <source>
        <strain evidence="10 18">BIOML-A156</strain>
        <strain evidence="11 16">BIOML-A162</strain>
        <strain evidence="9 17">BIOML-A188</strain>
    </source>
</reference>
<dbReference type="KEGG" id="btho:Btheta7330_01440"/>
<dbReference type="Proteomes" id="UP000488521">
    <property type="component" value="Unassembled WGS sequence"/>
</dbReference>
<dbReference type="InterPro" id="IPR012944">
    <property type="entry name" value="SusD_RagB_dom"/>
</dbReference>
<evidence type="ECO:0000313" key="18">
    <source>
        <dbReference type="Proteomes" id="UP000488521"/>
    </source>
</evidence>
<dbReference type="InterPro" id="IPR011990">
    <property type="entry name" value="TPR-like_helical_dom_sf"/>
</dbReference>
<evidence type="ECO:0000313" key="10">
    <source>
        <dbReference type="EMBL" id="KAB4472384.1"/>
    </source>
</evidence>
<protein>
    <submittedName>
        <fullName evidence="8">Putative lipoprotein</fullName>
    </submittedName>
    <submittedName>
        <fullName evidence="11">RagB/SusD family nutrient uptake outer membrane protein</fullName>
    </submittedName>
</protein>
<dbReference type="Pfam" id="PF14322">
    <property type="entry name" value="SusD-like_3"/>
    <property type="match status" value="1"/>
</dbReference>
<evidence type="ECO:0000313" key="17">
    <source>
        <dbReference type="Proteomes" id="UP000440614"/>
    </source>
</evidence>
<dbReference type="SUPFAM" id="SSF48452">
    <property type="entry name" value="TPR-like"/>
    <property type="match status" value="1"/>
</dbReference>
<evidence type="ECO:0000313" key="12">
    <source>
        <dbReference type="EMBL" id="MCE9240354.1"/>
    </source>
</evidence>
<keyword evidence="3" id="KW-0732">Signal</keyword>
<keyword evidence="8" id="KW-0449">Lipoprotein</keyword>
<evidence type="ECO:0000313" key="16">
    <source>
        <dbReference type="Proteomes" id="UP000436858"/>
    </source>
</evidence>
<dbReference type="EMBL" id="WCRS01000011">
    <property type="protein sequence ID" value="KAB4472384.1"/>
    <property type="molecule type" value="Genomic_DNA"/>
</dbReference>
<keyword evidence="4" id="KW-0472">Membrane</keyword>
<evidence type="ECO:0000256" key="5">
    <source>
        <dbReference type="ARBA" id="ARBA00023237"/>
    </source>
</evidence>
<reference evidence="8 14" key="1">
    <citation type="submission" date="2015-09" db="EMBL/GenBank/DDBJ databases">
        <authorList>
            <consortium name="Pathogen Informatics"/>
        </authorList>
    </citation>
    <scope>NUCLEOTIDE SEQUENCE [LARGE SCALE GENOMIC DNA]</scope>
    <source>
        <strain evidence="8 14">2789STDY5834899</strain>
    </source>
</reference>
<feature type="domain" description="RagB/SusD" evidence="6">
    <location>
        <begin position="290"/>
        <end position="614"/>
    </location>
</feature>
<organism evidence="11 16">
    <name type="scientific">Bacteroides thetaiotaomicron</name>
    <dbReference type="NCBI Taxonomy" id="818"/>
    <lineage>
        <taxon>Bacteria</taxon>
        <taxon>Pseudomonadati</taxon>
        <taxon>Bacteroidota</taxon>
        <taxon>Bacteroidia</taxon>
        <taxon>Bacteroidales</taxon>
        <taxon>Bacteroidaceae</taxon>
        <taxon>Bacteroides</taxon>
    </lineage>
</organism>
<reference evidence="13 15" key="2">
    <citation type="submission" date="2018-08" db="EMBL/GenBank/DDBJ databases">
        <title>A genome reference for cultivated species of the human gut microbiota.</title>
        <authorList>
            <person name="Zou Y."/>
            <person name="Xue W."/>
            <person name="Luo G."/>
        </authorList>
    </citation>
    <scope>NUCLEOTIDE SEQUENCE [LARGE SCALE GENOMIC DNA]</scope>
    <source>
        <strain evidence="13 15">AM30-26</strain>
    </source>
</reference>
<dbReference type="EMBL" id="WCSY01000020">
    <property type="protein sequence ID" value="KAB4308818.1"/>
    <property type="molecule type" value="Genomic_DNA"/>
</dbReference>
<sequence length="618" mass="71763">MRKYLIFICTVLLASCLNNDFLERYPLGDPTAETAFETYDNFKAYAWGLYETLPSLGYGSENSTDDISYNQTRGTSESNWIRKLVTIPDKKDNTSWNYYSYIRRVNLMLDRIDGSKMTDVEKANWRSVGYFFRSYRYLSLLSAYGGVPWIDHVLSDDETELIKGPRASRDEIAGHILEDLQFAEKNINVNGEGRNTINKACVQALLSRFCLFEGTWRKYHGLNNAETYLRECKRVSAELMQTYPNVADCYDDLFCSLELKDVTGVILYREYSDAVGVVHAVSIGGTTATSFYNPTRDLVDSYLCTDGKPRWTSDAYLGDKDIYDEFSNRDHRLWLHVTPPYRVDRSASSTAWDNKWKFTDNSKDRSFIDSLTVRMGIGYGTSKERQKLLPFRQGYDGGILGASPHFDFYLENQPWYKSAFGYNNWKYYCCYLSMGSQRNEETDMPIFRIEEVMLNYAEAMCELGEFDQTVADVTINKLRPRANVKLMKVSEINSAFDPKRDLGNPDYPNDYEVSPLLWEIRRERRIELFSEGFRFDDLRRWKKCHYALKKKLGQYVRASDFTAGTNVTIDGGGSEGYLEFHPKQNHLWPDYYYLNPIPRNERVLNPQLEQNPGWEEGN</sequence>
<dbReference type="Proteomes" id="UP000095576">
    <property type="component" value="Unassembled WGS sequence"/>
</dbReference>
<dbReference type="Pfam" id="PF07980">
    <property type="entry name" value="SusD_RagB"/>
    <property type="match status" value="1"/>
</dbReference>
<dbReference type="EMBL" id="JAHYQA010000023">
    <property type="protein sequence ID" value="MCE9240354.1"/>
    <property type="molecule type" value="Genomic_DNA"/>
</dbReference>
<evidence type="ECO:0000313" key="8">
    <source>
        <dbReference type="EMBL" id="CUP24279.1"/>
    </source>
</evidence>
<evidence type="ECO:0000313" key="9">
    <source>
        <dbReference type="EMBL" id="KAB4308818.1"/>
    </source>
</evidence>
<dbReference type="EMBL" id="QSJP01000013">
    <property type="protein sequence ID" value="RHD86748.1"/>
    <property type="molecule type" value="Genomic_DNA"/>
</dbReference>
<gene>
    <name evidence="13" type="ORF">DW780_15455</name>
    <name evidence="8" type="ORF">ERS852511_01537</name>
    <name evidence="10" type="ORF">GAN59_15245</name>
    <name evidence="11" type="ORF">GAN91_23005</name>
    <name evidence="9" type="ORF">GAO51_19290</name>
    <name evidence="12" type="ORF">K0H07_24765</name>
</gene>
<dbReference type="GeneID" id="60927605"/>
<dbReference type="Proteomes" id="UP001200544">
    <property type="component" value="Unassembled WGS sequence"/>
</dbReference>
<proteinExistence type="inferred from homology"/>
<evidence type="ECO:0000313" key="13">
    <source>
        <dbReference type="EMBL" id="RHD86748.1"/>
    </source>
</evidence>
<dbReference type="EMBL" id="WCRY01000031">
    <property type="protein sequence ID" value="KAB4474556.1"/>
    <property type="molecule type" value="Genomic_DNA"/>
</dbReference>
<evidence type="ECO:0000256" key="4">
    <source>
        <dbReference type="ARBA" id="ARBA00023136"/>
    </source>
</evidence>
<feature type="domain" description="SusD-like N-terminal" evidence="7">
    <location>
        <begin position="75"/>
        <end position="211"/>
    </location>
</feature>
<evidence type="ECO:0000256" key="2">
    <source>
        <dbReference type="ARBA" id="ARBA00006275"/>
    </source>
</evidence>
<keyword evidence="5" id="KW-0998">Cell outer membrane</keyword>
<dbReference type="Proteomes" id="UP000284785">
    <property type="component" value="Unassembled WGS sequence"/>
</dbReference>
<dbReference type="EMBL" id="CZAP01000004">
    <property type="protein sequence ID" value="CUP24279.1"/>
    <property type="molecule type" value="Genomic_DNA"/>
</dbReference>
<evidence type="ECO:0000313" key="14">
    <source>
        <dbReference type="Proteomes" id="UP000095576"/>
    </source>
</evidence>
<dbReference type="OMA" id="SESNWIR"/>
<evidence type="ECO:0000259" key="7">
    <source>
        <dbReference type="Pfam" id="PF14322"/>
    </source>
</evidence>
<accession>A0A0P0EY46</accession>
<reference evidence="12" key="4">
    <citation type="submission" date="2021-07" db="EMBL/GenBank/DDBJ databases">
        <title>Comparative genomics of Bacteroides fragilis group isolates reveals species-dependent resistance mechanisms and validates clinical tools for resistance prediction.</title>
        <authorList>
            <person name="Wallace M.J."/>
            <person name="Jean S."/>
            <person name="Wallace M.A."/>
            <person name="Carey-Ann B.D."/>
            <person name="Dantas G."/>
        </authorList>
    </citation>
    <scope>NUCLEOTIDE SEQUENCE</scope>
    <source>
        <strain evidence="12">BJH_160</strain>
    </source>
</reference>
<comment type="similarity">
    <text evidence="2">Belongs to the SusD family.</text>
</comment>
<name>A0A0P0EY46_BACT4</name>
<evidence type="ECO:0000256" key="3">
    <source>
        <dbReference type="ARBA" id="ARBA00022729"/>
    </source>
</evidence>
<evidence type="ECO:0000313" key="15">
    <source>
        <dbReference type="Proteomes" id="UP000284785"/>
    </source>
</evidence>